<dbReference type="PANTHER" id="PTHR43133">
    <property type="entry name" value="RNA POLYMERASE ECF-TYPE SIGMA FACTO"/>
    <property type="match status" value="1"/>
</dbReference>
<dbReference type="Gene3D" id="1.10.1740.10">
    <property type="match status" value="1"/>
</dbReference>
<protein>
    <submittedName>
        <fullName evidence="7">Sigma-70 family RNA polymerase sigma factor</fullName>
    </submittedName>
</protein>
<evidence type="ECO:0000259" key="6">
    <source>
        <dbReference type="Pfam" id="PF08281"/>
    </source>
</evidence>
<dbReference type="Pfam" id="PF04542">
    <property type="entry name" value="Sigma70_r2"/>
    <property type="match status" value="1"/>
</dbReference>
<dbReference type="Proteomes" id="UP001501725">
    <property type="component" value="Unassembled WGS sequence"/>
</dbReference>
<feature type="domain" description="RNA polymerase sigma-70 region 2" evidence="5">
    <location>
        <begin position="21"/>
        <end position="89"/>
    </location>
</feature>
<dbReference type="InterPro" id="IPR014284">
    <property type="entry name" value="RNA_pol_sigma-70_dom"/>
</dbReference>
<dbReference type="InterPro" id="IPR036388">
    <property type="entry name" value="WH-like_DNA-bd_sf"/>
</dbReference>
<dbReference type="NCBIfam" id="TIGR02937">
    <property type="entry name" value="sigma70-ECF"/>
    <property type="match status" value="1"/>
</dbReference>
<organism evidence="7 8">
    <name type="scientific">Flaviaesturariibacter amylovorans</name>
    <dbReference type="NCBI Taxonomy" id="1084520"/>
    <lineage>
        <taxon>Bacteria</taxon>
        <taxon>Pseudomonadati</taxon>
        <taxon>Bacteroidota</taxon>
        <taxon>Chitinophagia</taxon>
        <taxon>Chitinophagales</taxon>
        <taxon>Chitinophagaceae</taxon>
        <taxon>Flaviaestuariibacter</taxon>
    </lineage>
</organism>
<dbReference type="SUPFAM" id="SSF88659">
    <property type="entry name" value="Sigma3 and sigma4 domains of RNA polymerase sigma factors"/>
    <property type="match status" value="1"/>
</dbReference>
<proteinExistence type="inferred from homology"/>
<reference evidence="8" key="1">
    <citation type="journal article" date="2019" name="Int. J. Syst. Evol. Microbiol.">
        <title>The Global Catalogue of Microorganisms (GCM) 10K type strain sequencing project: providing services to taxonomists for standard genome sequencing and annotation.</title>
        <authorList>
            <consortium name="The Broad Institute Genomics Platform"/>
            <consortium name="The Broad Institute Genome Sequencing Center for Infectious Disease"/>
            <person name="Wu L."/>
            <person name="Ma J."/>
        </authorList>
    </citation>
    <scope>NUCLEOTIDE SEQUENCE [LARGE SCALE GENOMIC DNA]</scope>
    <source>
        <strain evidence="8">JCM 17919</strain>
    </source>
</reference>
<evidence type="ECO:0000256" key="4">
    <source>
        <dbReference type="ARBA" id="ARBA00023163"/>
    </source>
</evidence>
<dbReference type="InterPro" id="IPR007627">
    <property type="entry name" value="RNA_pol_sigma70_r2"/>
</dbReference>
<dbReference type="InterPro" id="IPR013324">
    <property type="entry name" value="RNA_pol_sigma_r3/r4-like"/>
</dbReference>
<keyword evidence="8" id="KW-1185">Reference proteome</keyword>
<dbReference type="PANTHER" id="PTHR43133:SF46">
    <property type="entry name" value="RNA POLYMERASE SIGMA-70 FACTOR ECF SUBFAMILY"/>
    <property type="match status" value="1"/>
</dbReference>
<accession>A0ABP8HEG3</accession>
<evidence type="ECO:0000256" key="1">
    <source>
        <dbReference type="ARBA" id="ARBA00010641"/>
    </source>
</evidence>
<evidence type="ECO:0000256" key="3">
    <source>
        <dbReference type="ARBA" id="ARBA00023082"/>
    </source>
</evidence>
<dbReference type="Pfam" id="PF08281">
    <property type="entry name" value="Sigma70_r4_2"/>
    <property type="match status" value="1"/>
</dbReference>
<name>A0ABP8HEG3_9BACT</name>
<dbReference type="InterPro" id="IPR039425">
    <property type="entry name" value="RNA_pol_sigma-70-like"/>
</dbReference>
<keyword evidence="3" id="KW-0731">Sigma factor</keyword>
<comment type="caution">
    <text evidence="7">The sequence shown here is derived from an EMBL/GenBank/DDBJ whole genome shotgun (WGS) entry which is preliminary data.</text>
</comment>
<evidence type="ECO:0000259" key="5">
    <source>
        <dbReference type="Pfam" id="PF04542"/>
    </source>
</evidence>
<gene>
    <name evidence="7" type="ORF">GCM10023184_34410</name>
</gene>
<sequence length="184" mass="20837">MELAQLIEDCRHERRSAQKALYGHFARPFFGLCRRYLKNESEAEEVLQNGFVNIFAALPRFEYISEAATVGWMKRVLVNECLQHLRRSTSFLQVGLEEAAEVPGGEDPLEGLEAAELLRTILQLPTGYRTVFNLYVLEQYSHKEIAALLGISEGTSKSQLSKARALLQQLITQAYPGHGLRKTR</sequence>
<keyword evidence="4" id="KW-0804">Transcription</keyword>
<dbReference type="RefSeq" id="WP_345257029.1">
    <property type="nucleotide sequence ID" value="NZ_BAABGY010000011.1"/>
</dbReference>
<dbReference type="InterPro" id="IPR013325">
    <property type="entry name" value="RNA_pol_sigma_r2"/>
</dbReference>
<comment type="similarity">
    <text evidence="1">Belongs to the sigma-70 factor family. ECF subfamily.</text>
</comment>
<evidence type="ECO:0000313" key="8">
    <source>
        <dbReference type="Proteomes" id="UP001501725"/>
    </source>
</evidence>
<dbReference type="CDD" id="cd06171">
    <property type="entry name" value="Sigma70_r4"/>
    <property type="match status" value="1"/>
</dbReference>
<dbReference type="InterPro" id="IPR013249">
    <property type="entry name" value="RNA_pol_sigma70_r4_t2"/>
</dbReference>
<keyword evidence="2" id="KW-0805">Transcription regulation</keyword>
<dbReference type="EMBL" id="BAABGY010000011">
    <property type="protein sequence ID" value="GAA4338163.1"/>
    <property type="molecule type" value="Genomic_DNA"/>
</dbReference>
<dbReference type="SUPFAM" id="SSF88946">
    <property type="entry name" value="Sigma2 domain of RNA polymerase sigma factors"/>
    <property type="match status" value="1"/>
</dbReference>
<evidence type="ECO:0000313" key="7">
    <source>
        <dbReference type="EMBL" id="GAA4338163.1"/>
    </source>
</evidence>
<dbReference type="Gene3D" id="1.10.10.10">
    <property type="entry name" value="Winged helix-like DNA-binding domain superfamily/Winged helix DNA-binding domain"/>
    <property type="match status" value="1"/>
</dbReference>
<evidence type="ECO:0000256" key="2">
    <source>
        <dbReference type="ARBA" id="ARBA00023015"/>
    </source>
</evidence>
<feature type="domain" description="RNA polymerase sigma factor 70 region 4 type 2" evidence="6">
    <location>
        <begin position="116"/>
        <end position="167"/>
    </location>
</feature>